<dbReference type="EMBL" id="BX569693">
    <property type="protein sequence ID" value="CAE08154.1"/>
    <property type="molecule type" value="Genomic_DNA"/>
</dbReference>
<accession>Q7U5R1</accession>
<dbReference type="AlphaFoldDB" id="Q7U5R1"/>
<feature type="transmembrane region" description="Helical" evidence="1">
    <location>
        <begin position="12"/>
        <end position="30"/>
    </location>
</feature>
<name>Q7U5R1_PARMW</name>
<sequence>MLRSVLQRQGPIAAALAAFVTVGVGLGLVVTNPSMEDYEEHAGEQLVAFFSSELCQGEELPMVLQLWIRDCPGLVASQQAALAALAVNVTSRLNLGVVSLFTTKVGGQQLLPGLTLPEVEVLTLGVAGQFVLLRTVSDPGSLE</sequence>
<reference evidence="2 3" key="1">
    <citation type="journal article" date="2003" name="Nature">
        <title>The genome of a motile marine Synechococcus.</title>
        <authorList>
            <person name="Palenik B."/>
            <person name="Brahamsha B."/>
            <person name="Larimer F."/>
            <person name="Land M."/>
            <person name="Hauser L."/>
            <person name="Chain P."/>
            <person name="Lamerdin J."/>
            <person name="Regala W."/>
            <person name="Allen E.A."/>
            <person name="McCarren J."/>
            <person name="Paulsen I."/>
            <person name="Dufresne A."/>
            <person name="Partensky F."/>
            <person name="Webb E."/>
            <person name="Waterbury J."/>
        </authorList>
    </citation>
    <scope>NUCLEOTIDE SEQUENCE [LARGE SCALE GENOMIC DNA]</scope>
    <source>
        <strain evidence="2 3">WH8102</strain>
    </source>
</reference>
<keyword evidence="1" id="KW-0472">Membrane</keyword>
<dbReference type="KEGG" id="syw:SYNW1639"/>
<keyword evidence="1" id="KW-1133">Transmembrane helix</keyword>
<gene>
    <name evidence="2" type="ordered locus">SYNW1639</name>
</gene>
<dbReference type="InterPro" id="IPR025578">
    <property type="entry name" value="DUF4359"/>
</dbReference>
<keyword evidence="3" id="KW-1185">Reference proteome</keyword>
<dbReference type="RefSeq" id="WP_011128503.1">
    <property type="nucleotide sequence ID" value="NC_005070.1"/>
</dbReference>
<evidence type="ECO:0000256" key="1">
    <source>
        <dbReference type="SAM" id="Phobius"/>
    </source>
</evidence>
<organism evidence="2 3">
    <name type="scientific">Parasynechococcus marenigrum (strain WH8102)</name>
    <dbReference type="NCBI Taxonomy" id="84588"/>
    <lineage>
        <taxon>Bacteria</taxon>
        <taxon>Bacillati</taxon>
        <taxon>Cyanobacteriota</taxon>
        <taxon>Cyanophyceae</taxon>
        <taxon>Synechococcales</taxon>
        <taxon>Prochlorococcaceae</taxon>
        <taxon>Parasynechococcus</taxon>
        <taxon>Parasynechococcus marenigrum</taxon>
    </lineage>
</organism>
<dbReference type="Proteomes" id="UP000001422">
    <property type="component" value="Chromosome"/>
</dbReference>
<proteinExistence type="predicted"/>
<protein>
    <submittedName>
        <fullName evidence="2">Conserved hypothetical</fullName>
    </submittedName>
</protein>
<dbReference type="Pfam" id="PF14271">
    <property type="entry name" value="DUF4359"/>
    <property type="match status" value="1"/>
</dbReference>
<evidence type="ECO:0000313" key="2">
    <source>
        <dbReference type="EMBL" id="CAE08154.1"/>
    </source>
</evidence>
<dbReference type="eggNOG" id="ENOG5032S45">
    <property type="taxonomic scope" value="Bacteria"/>
</dbReference>
<dbReference type="STRING" id="84588.SYNW1639"/>
<keyword evidence="1" id="KW-0812">Transmembrane</keyword>
<dbReference type="HOGENOM" id="CLU_140892_0_0_3"/>
<evidence type="ECO:0000313" key="3">
    <source>
        <dbReference type="Proteomes" id="UP000001422"/>
    </source>
</evidence>